<evidence type="ECO:0000259" key="4">
    <source>
        <dbReference type="Pfam" id="PF13193"/>
    </source>
</evidence>
<evidence type="ECO:0000313" key="5">
    <source>
        <dbReference type="EMBL" id="OAQ65775.2"/>
    </source>
</evidence>
<dbReference type="PANTHER" id="PTHR24096">
    <property type="entry name" value="LONG-CHAIN-FATTY-ACID--COA LIGASE"/>
    <property type="match status" value="1"/>
</dbReference>
<comment type="caution">
    <text evidence="5">The sequence shown here is derived from an EMBL/GenBank/DDBJ whole genome shotgun (WGS) entry which is preliminary data.</text>
</comment>
<dbReference type="KEGG" id="pchm:VFPPC_07430"/>
<proteinExistence type="inferred from homology"/>
<feature type="domain" description="AMP-binding enzyme C-terminal" evidence="4">
    <location>
        <begin position="351"/>
        <end position="431"/>
    </location>
</feature>
<dbReference type="Gene3D" id="2.30.38.10">
    <property type="entry name" value="Luciferase, Domain 3"/>
    <property type="match status" value="1"/>
</dbReference>
<dbReference type="SUPFAM" id="SSF56801">
    <property type="entry name" value="Acetyl-CoA synthetase-like"/>
    <property type="match status" value="1"/>
</dbReference>
<dbReference type="Pfam" id="PF00501">
    <property type="entry name" value="AMP-binding"/>
    <property type="match status" value="2"/>
</dbReference>
<comment type="similarity">
    <text evidence="1">Belongs to the ATP-dependent AMP-binding enzyme family.</text>
</comment>
<dbReference type="InterPro" id="IPR025110">
    <property type="entry name" value="AMP-bd_C"/>
</dbReference>
<dbReference type="STRING" id="1380566.A0A179FJG1"/>
<dbReference type="EMBL" id="LSBJ02000004">
    <property type="protein sequence ID" value="OAQ65775.2"/>
    <property type="molecule type" value="Genomic_DNA"/>
</dbReference>
<dbReference type="OrthoDB" id="6509636at2759"/>
<feature type="domain" description="AMP-dependent synthetase/ligase" evidence="3">
    <location>
        <begin position="4"/>
        <end position="100"/>
    </location>
</feature>
<dbReference type="GeneID" id="28850282"/>
<feature type="domain" description="AMP-dependent synthetase/ligase" evidence="3">
    <location>
        <begin position="157"/>
        <end position="320"/>
    </location>
</feature>
<keyword evidence="2 5" id="KW-0436">Ligase</keyword>
<dbReference type="AlphaFoldDB" id="A0A179FJG1"/>
<dbReference type="Pfam" id="PF13193">
    <property type="entry name" value="AMP-binding_C"/>
    <property type="match status" value="1"/>
</dbReference>
<organism evidence="5 6">
    <name type="scientific">Pochonia chlamydosporia 170</name>
    <dbReference type="NCBI Taxonomy" id="1380566"/>
    <lineage>
        <taxon>Eukaryota</taxon>
        <taxon>Fungi</taxon>
        <taxon>Dikarya</taxon>
        <taxon>Ascomycota</taxon>
        <taxon>Pezizomycotina</taxon>
        <taxon>Sordariomycetes</taxon>
        <taxon>Hypocreomycetidae</taxon>
        <taxon>Hypocreales</taxon>
        <taxon>Clavicipitaceae</taxon>
        <taxon>Pochonia</taxon>
    </lineage>
</organism>
<reference evidence="5 6" key="1">
    <citation type="journal article" date="2016" name="PLoS Pathog.">
        <title>Biosynthesis of antibiotic leucinostatins in bio-control fungus Purpureocillium lilacinum and their inhibition on phytophthora revealed by genome mining.</title>
        <authorList>
            <person name="Wang G."/>
            <person name="Liu Z."/>
            <person name="Lin R."/>
            <person name="Li E."/>
            <person name="Mao Z."/>
            <person name="Ling J."/>
            <person name="Yang Y."/>
            <person name="Yin W.B."/>
            <person name="Xie B."/>
        </authorList>
    </citation>
    <scope>NUCLEOTIDE SEQUENCE [LARGE SCALE GENOMIC DNA]</scope>
    <source>
        <strain evidence="5">170</strain>
    </source>
</reference>
<evidence type="ECO:0000256" key="1">
    <source>
        <dbReference type="ARBA" id="ARBA00006432"/>
    </source>
</evidence>
<dbReference type="InterPro" id="IPR000873">
    <property type="entry name" value="AMP-dep_synth/lig_dom"/>
</dbReference>
<gene>
    <name evidence="5" type="ORF">VFPPC_07430</name>
</gene>
<dbReference type="RefSeq" id="XP_022284341.1">
    <property type="nucleotide sequence ID" value="XM_022428556.1"/>
</dbReference>
<keyword evidence="6" id="KW-1185">Reference proteome</keyword>
<protein>
    <submittedName>
        <fullName evidence="5">4-coumarate-CoA ligase 2</fullName>
    </submittedName>
</protein>
<dbReference type="Gene3D" id="3.40.50.980">
    <property type="match status" value="2"/>
</dbReference>
<dbReference type="Proteomes" id="UP000078397">
    <property type="component" value="Unassembled WGS sequence"/>
</dbReference>
<name>A0A179FJG1_METCM</name>
<accession>A0A179FJG1</accession>
<evidence type="ECO:0000313" key="6">
    <source>
        <dbReference type="Proteomes" id="UP000078397"/>
    </source>
</evidence>
<dbReference type="GO" id="GO:0016405">
    <property type="term" value="F:CoA-ligase activity"/>
    <property type="evidence" value="ECO:0007669"/>
    <property type="project" value="TreeGrafter"/>
</dbReference>
<dbReference type="InterPro" id="IPR045851">
    <property type="entry name" value="AMP-bd_C_sf"/>
</dbReference>
<dbReference type="Gene3D" id="3.30.300.30">
    <property type="match status" value="1"/>
</dbReference>
<dbReference type="PANTHER" id="PTHR24096:SF149">
    <property type="entry name" value="AMP-BINDING DOMAIN-CONTAINING PROTEIN-RELATED"/>
    <property type="match status" value="1"/>
</dbReference>
<evidence type="ECO:0000259" key="3">
    <source>
        <dbReference type="Pfam" id="PF00501"/>
    </source>
</evidence>
<evidence type="ECO:0000256" key="2">
    <source>
        <dbReference type="ARBA" id="ARBA00022598"/>
    </source>
</evidence>
<sequence>MLWAGGVVCPANPTYTVTELARQLEDSNSKVLVTQKALLSVACEAARRVGIPLRNIVLIGDRQNEYKHWTEVVAHETNGPLPTKTPLDPKHDLAYLMYSSVCEINVNALNAYSQCLALGYYRSAQRCDANSLQHCVQHTPIHSNGSEEHGLGNRLSSWDSGLFVSMNMTLYAGVKCIVMPRFGLEKACQLIQKYRITFLYVPPPIILALSKDPVVGNYDTATLRWINSAAAPLGKELVSAVWDRLNIGVKQSYGLSETSPGALSQLPDEWRRFEGSVGRLIPNMTAKIVDLEGNEVPRGKVSITKILWLLCRPNVFQGYWKRPDLNSDTFTEDGWFKTGDIGYGFQVAPAELESKLLGHNDVADVCVIGVWDSERHTEVPRAYIVVRDNVLESAQLASNICEWLAKRVSPPKRLRGGVRFIKAIPKSQAGKILRRVLREEAKKEGQSSVSKL</sequence>